<reference evidence="3 4" key="1">
    <citation type="journal article" date="2018" name="Int. J. Syst. Evol. Microbiol.">
        <title>Rubneribacter badeniensis gen. nov., sp. nov. and Enteroscipio rubneri gen. nov., sp. nov., new members of the Eggerthellaceae isolated from human faeces.</title>
        <authorList>
            <person name="Danylec N."/>
            <person name="Gobl A."/>
            <person name="Stoll D.A."/>
            <person name="Hetzer B."/>
            <person name="Kulling S.E."/>
            <person name="Huch M."/>
        </authorList>
    </citation>
    <scope>NUCLEOTIDE SEQUENCE [LARGE SCALE GENOMIC DNA]</scope>
    <source>
        <strain evidence="3 4">ResAG-85</strain>
    </source>
</reference>
<evidence type="ECO:0000313" key="3">
    <source>
        <dbReference type="EMBL" id="PNV66112.1"/>
    </source>
</evidence>
<dbReference type="InterPro" id="IPR025420">
    <property type="entry name" value="DUF4143"/>
</dbReference>
<keyword evidence="3" id="KW-0067">ATP-binding</keyword>
<feature type="domain" description="DUF4143" evidence="2">
    <location>
        <begin position="215"/>
        <end position="370"/>
    </location>
</feature>
<protein>
    <submittedName>
        <fullName evidence="3">ATP-binding protein</fullName>
    </submittedName>
</protein>
<evidence type="ECO:0000259" key="1">
    <source>
        <dbReference type="Pfam" id="PF13173"/>
    </source>
</evidence>
<keyword evidence="4" id="KW-1185">Reference proteome</keyword>
<comment type="caution">
    <text evidence="3">The sequence shown here is derived from an EMBL/GenBank/DDBJ whole genome shotgun (WGS) entry which is preliminary data.</text>
</comment>
<dbReference type="EMBL" id="PPEL01000008">
    <property type="protein sequence ID" value="PNV66112.1"/>
    <property type="molecule type" value="Genomic_DNA"/>
</dbReference>
<evidence type="ECO:0000259" key="2">
    <source>
        <dbReference type="Pfam" id="PF13635"/>
    </source>
</evidence>
<dbReference type="PANTHER" id="PTHR43566:SF2">
    <property type="entry name" value="DUF4143 DOMAIN-CONTAINING PROTEIN"/>
    <property type="match status" value="1"/>
</dbReference>
<organism evidence="3 4">
    <name type="scientific">Rubneribacter badeniensis</name>
    <dbReference type="NCBI Taxonomy" id="2070688"/>
    <lineage>
        <taxon>Bacteria</taxon>
        <taxon>Bacillati</taxon>
        <taxon>Actinomycetota</taxon>
        <taxon>Coriobacteriia</taxon>
        <taxon>Eggerthellales</taxon>
        <taxon>Eggerthellaceae</taxon>
        <taxon>Rubneribacter</taxon>
    </lineage>
</organism>
<feature type="domain" description="AAA" evidence="1">
    <location>
        <begin position="75"/>
        <end position="139"/>
    </location>
</feature>
<dbReference type="Proteomes" id="UP000236488">
    <property type="component" value="Unassembled WGS sequence"/>
</dbReference>
<evidence type="ECO:0000313" key="4">
    <source>
        <dbReference type="Proteomes" id="UP000236488"/>
    </source>
</evidence>
<dbReference type="AlphaFoldDB" id="A0A2K2U783"/>
<dbReference type="Pfam" id="PF13173">
    <property type="entry name" value="AAA_14"/>
    <property type="match status" value="1"/>
</dbReference>
<name>A0A2K2U783_9ACTN</name>
<dbReference type="PANTHER" id="PTHR43566">
    <property type="entry name" value="CONSERVED PROTEIN"/>
    <property type="match status" value="1"/>
</dbReference>
<dbReference type="RefSeq" id="WP_087196689.1">
    <property type="nucleotide sequence ID" value="NZ_PPEL01000008.1"/>
</dbReference>
<dbReference type="InterPro" id="IPR041682">
    <property type="entry name" value="AAA_14"/>
</dbReference>
<dbReference type="GO" id="GO:0005524">
    <property type="term" value="F:ATP binding"/>
    <property type="evidence" value="ECO:0007669"/>
    <property type="project" value="UniProtKB-KW"/>
</dbReference>
<proteinExistence type="predicted"/>
<dbReference type="Pfam" id="PF13635">
    <property type="entry name" value="DUF4143"/>
    <property type="match status" value="1"/>
</dbReference>
<gene>
    <name evidence="3" type="ORF">C2L80_03040</name>
</gene>
<sequence length="431" mass="46216">MKQGALKPEGYLPRVCDSVLSELLDTFAAVEVAGTMWCGKTWTSLSFGESVTRVGRANVRQAVEADPAVALVGARPHVVDEWQDVPPIWDAVRDAVDSSEGGAGSFILTGSSSPSKHLVSHSGAGRIAKLRMRTMSLAETGESSASVSLAGLFDGRFEPALVQQRLAPLAETICRGGWPALRNADFNKASRYLDSYFDAVFETSVPRRGLDGGESRRVAQSLARNLGTSAKLATIGADAFSDELSKATIEKRAAEHIAALEALYVVESVAGWDAPIRSKSRLRTKPKRYFADPSLAASLLHVDPQRLVSDGQLFGMLFEALCMHDLAVYASALPHAPADPLRYYRDSDGLEVDAIIELRDGRWAGFEVKLGDSKVEEGAAALNRLRAKVAANPAARNPRPEFMAVIVGAGEFARYDAASDVYVIPLTALGA</sequence>
<keyword evidence="3" id="KW-0547">Nucleotide-binding</keyword>
<accession>A0A2K2U783</accession>